<dbReference type="PANTHER" id="PTHR30160:SF1">
    <property type="entry name" value="LIPOPOLYSACCHARIDE 1,2-N-ACETYLGLUCOSAMINETRANSFERASE-RELATED"/>
    <property type="match status" value="1"/>
</dbReference>
<dbReference type="PANTHER" id="PTHR30160">
    <property type="entry name" value="TETRAACYLDISACCHARIDE 4'-KINASE-RELATED"/>
    <property type="match status" value="1"/>
</dbReference>
<evidence type="ECO:0000256" key="1">
    <source>
        <dbReference type="ARBA" id="ARBA00022676"/>
    </source>
</evidence>
<accession>A0A2W2G519</accession>
<dbReference type="AlphaFoldDB" id="A0A2W2G519"/>
<keyword evidence="1" id="KW-0328">Glycosyltransferase</keyword>
<proteinExistence type="predicted"/>
<comment type="caution">
    <text evidence="3">The sequence shown here is derived from an EMBL/GenBank/DDBJ whole genome shotgun (WGS) entry which is preliminary data.</text>
</comment>
<dbReference type="SUPFAM" id="SSF53756">
    <property type="entry name" value="UDP-Glycosyltransferase/glycogen phosphorylase"/>
    <property type="match status" value="1"/>
</dbReference>
<dbReference type="RefSeq" id="WP_111168765.1">
    <property type="nucleotide sequence ID" value="NZ_POUA01000142.1"/>
</dbReference>
<name>A0A2W2G519_9ACTN</name>
<keyword evidence="4" id="KW-1185">Reference proteome</keyword>
<dbReference type="GO" id="GO:0005829">
    <property type="term" value="C:cytosol"/>
    <property type="evidence" value="ECO:0007669"/>
    <property type="project" value="TreeGrafter"/>
</dbReference>
<protein>
    <submittedName>
        <fullName evidence="3">Glycosyl transferase</fullName>
    </submittedName>
</protein>
<dbReference type="GO" id="GO:0009244">
    <property type="term" value="P:lipopolysaccharide core region biosynthetic process"/>
    <property type="evidence" value="ECO:0007669"/>
    <property type="project" value="TreeGrafter"/>
</dbReference>
<gene>
    <name evidence="3" type="ORF">C1I98_18860</name>
</gene>
<reference evidence="3 4" key="1">
    <citation type="submission" date="2018-01" db="EMBL/GenBank/DDBJ databases">
        <title>Draft genome sequence of Sphaerisporangium sp. 7K107.</title>
        <authorList>
            <person name="Sahin N."/>
            <person name="Saygin H."/>
            <person name="Ay H."/>
        </authorList>
    </citation>
    <scope>NUCLEOTIDE SEQUENCE [LARGE SCALE GENOMIC DNA]</scope>
    <source>
        <strain evidence="3 4">7K107</strain>
    </source>
</reference>
<keyword evidence="2 3" id="KW-0808">Transferase</keyword>
<dbReference type="InterPro" id="IPR002201">
    <property type="entry name" value="Glyco_trans_9"/>
</dbReference>
<evidence type="ECO:0000313" key="4">
    <source>
        <dbReference type="Proteomes" id="UP000248544"/>
    </source>
</evidence>
<organism evidence="3 4">
    <name type="scientific">Spongiactinospora gelatinilytica</name>
    <dbReference type="NCBI Taxonomy" id="2666298"/>
    <lineage>
        <taxon>Bacteria</taxon>
        <taxon>Bacillati</taxon>
        <taxon>Actinomycetota</taxon>
        <taxon>Actinomycetes</taxon>
        <taxon>Streptosporangiales</taxon>
        <taxon>Streptosporangiaceae</taxon>
        <taxon>Spongiactinospora</taxon>
    </lineage>
</organism>
<dbReference type="Gene3D" id="3.40.50.2000">
    <property type="entry name" value="Glycogen Phosphorylase B"/>
    <property type="match status" value="1"/>
</dbReference>
<dbReference type="InterPro" id="IPR051199">
    <property type="entry name" value="LPS_LOS_Heptosyltrfase"/>
</dbReference>
<dbReference type="Proteomes" id="UP000248544">
    <property type="component" value="Unassembled WGS sequence"/>
</dbReference>
<dbReference type="GO" id="GO:0008713">
    <property type="term" value="F:ADP-heptose-lipopolysaccharide heptosyltransferase activity"/>
    <property type="evidence" value="ECO:0007669"/>
    <property type="project" value="TreeGrafter"/>
</dbReference>
<dbReference type="Pfam" id="PF01075">
    <property type="entry name" value="Glyco_transf_9"/>
    <property type="match status" value="1"/>
</dbReference>
<sequence>MRLVGEHPHALAGPRTLVLGGPGLGGLLSAVPALRALRGSGQQVLLAAPARLGEVAELTGAVDRLLPTVPGRPIPWYASHGEPPDLAVNLRDADLASHRRLLELRPADLWGYEPAGAARPGVSRPRWDGGEDEVRRWCRLLAWYGLPADPANIALPVPLCPNPDKGTVVIHPGHTGAQWPEHRFALVADVLSGVGWRVVLTGDRSERTLAARIAAQGFLPPGAVLAGRTSPRRLCALIAGARLVVSGHPGLARLAAAYRTPCLTVRGPDAGVDEVLTAALDRLAGHDRKRSGYGVAAPAEQRRGT</sequence>
<evidence type="ECO:0000313" key="3">
    <source>
        <dbReference type="EMBL" id="PZG43133.1"/>
    </source>
</evidence>
<dbReference type="EMBL" id="POUA01000142">
    <property type="protein sequence ID" value="PZG43133.1"/>
    <property type="molecule type" value="Genomic_DNA"/>
</dbReference>
<evidence type="ECO:0000256" key="2">
    <source>
        <dbReference type="ARBA" id="ARBA00022679"/>
    </source>
</evidence>